<accession>A0A151NF26</accession>
<keyword evidence="2" id="KW-1185">Reference proteome</keyword>
<organism evidence="1 2">
    <name type="scientific">Alligator mississippiensis</name>
    <name type="common">American alligator</name>
    <dbReference type="NCBI Taxonomy" id="8496"/>
    <lineage>
        <taxon>Eukaryota</taxon>
        <taxon>Metazoa</taxon>
        <taxon>Chordata</taxon>
        <taxon>Craniata</taxon>
        <taxon>Vertebrata</taxon>
        <taxon>Euteleostomi</taxon>
        <taxon>Archelosauria</taxon>
        <taxon>Archosauria</taxon>
        <taxon>Crocodylia</taxon>
        <taxon>Alligatoridae</taxon>
        <taxon>Alligatorinae</taxon>
        <taxon>Alligator</taxon>
    </lineage>
</organism>
<gene>
    <name evidence="1" type="ORF">Y1Q_0007938</name>
</gene>
<evidence type="ECO:0000313" key="1">
    <source>
        <dbReference type="EMBL" id="KYO35350.1"/>
    </source>
</evidence>
<evidence type="ECO:0000313" key="2">
    <source>
        <dbReference type="Proteomes" id="UP000050525"/>
    </source>
</evidence>
<sequence>MEISYNRKLLHAWVPHILWPIRSNTDQQSWLAQEQVQVSLPSAHRKLEFSNTETSEKQEIELRATELNIQAAHLCMEDQLTVTGKVHSRGCIP</sequence>
<protein>
    <submittedName>
        <fullName evidence="1">Uncharacterized protein</fullName>
    </submittedName>
</protein>
<name>A0A151NF26_ALLMI</name>
<reference evidence="1 2" key="1">
    <citation type="journal article" date="2012" name="Genome Biol.">
        <title>Sequencing three crocodilian genomes to illuminate the evolution of archosaurs and amniotes.</title>
        <authorList>
            <person name="St John J.A."/>
            <person name="Braun E.L."/>
            <person name="Isberg S.R."/>
            <person name="Miles L.G."/>
            <person name="Chong A.Y."/>
            <person name="Gongora J."/>
            <person name="Dalzell P."/>
            <person name="Moran C."/>
            <person name="Bed'hom B."/>
            <person name="Abzhanov A."/>
            <person name="Burgess S.C."/>
            <person name="Cooksey A.M."/>
            <person name="Castoe T.A."/>
            <person name="Crawford N.G."/>
            <person name="Densmore L.D."/>
            <person name="Drew J.C."/>
            <person name="Edwards S.V."/>
            <person name="Faircloth B.C."/>
            <person name="Fujita M.K."/>
            <person name="Greenwold M.J."/>
            <person name="Hoffmann F.G."/>
            <person name="Howard J.M."/>
            <person name="Iguchi T."/>
            <person name="Janes D.E."/>
            <person name="Khan S.Y."/>
            <person name="Kohno S."/>
            <person name="de Koning A.J."/>
            <person name="Lance S.L."/>
            <person name="McCarthy F.M."/>
            <person name="McCormack J.E."/>
            <person name="Merchant M.E."/>
            <person name="Peterson D.G."/>
            <person name="Pollock D.D."/>
            <person name="Pourmand N."/>
            <person name="Raney B.J."/>
            <person name="Roessler K.A."/>
            <person name="Sanford J.R."/>
            <person name="Sawyer R.H."/>
            <person name="Schmidt C.J."/>
            <person name="Triplett E.W."/>
            <person name="Tuberville T.D."/>
            <person name="Venegas-Anaya M."/>
            <person name="Howard J.T."/>
            <person name="Jarvis E.D."/>
            <person name="Guillette L.J.Jr."/>
            <person name="Glenn T.C."/>
            <person name="Green R.E."/>
            <person name="Ray D.A."/>
        </authorList>
    </citation>
    <scope>NUCLEOTIDE SEQUENCE [LARGE SCALE GENOMIC DNA]</scope>
    <source>
        <strain evidence="1">KSC_2009_1</strain>
    </source>
</reference>
<comment type="caution">
    <text evidence="1">The sequence shown here is derived from an EMBL/GenBank/DDBJ whole genome shotgun (WGS) entry which is preliminary data.</text>
</comment>
<proteinExistence type="predicted"/>
<dbReference type="AlphaFoldDB" id="A0A151NF26"/>
<dbReference type="EMBL" id="AKHW03003201">
    <property type="protein sequence ID" value="KYO35350.1"/>
    <property type="molecule type" value="Genomic_DNA"/>
</dbReference>
<dbReference type="Proteomes" id="UP000050525">
    <property type="component" value="Unassembled WGS sequence"/>
</dbReference>